<protein>
    <submittedName>
        <fullName evidence="1">Uncharacterized protein</fullName>
    </submittedName>
</protein>
<evidence type="ECO:0000313" key="1">
    <source>
        <dbReference type="EMBL" id="KIM59392.1"/>
    </source>
</evidence>
<dbReference type="Proteomes" id="UP000053989">
    <property type="component" value="Unassembled WGS sequence"/>
</dbReference>
<dbReference type="EMBL" id="KN822074">
    <property type="protein sequence ID" value="KIM59392.1"/>
    <property type="molecule type" value="Genomic_DNA"/>
</dbReference>
<dbReference type="InParanoid" id="A0A0C3A3X8"/>
<dbReference type="AlphaFoldDB" id="A0A0C3A3X8"/>
<reference evidence="1 2" key="1">
    <citation type="submission" date="2014-04" db="EMBL/GenBank/DDBJ databases">
        <authorList>
            <consortium name="DOE Joint Genome Institute"/>
            <person name="Kuo A."/>
            <person name="Kohler A."/>
            <person name="Nagy L.G."/>
            <person name="Floudas D."/>
            <person name="Copeland A."/>
            <person name="Barry K.W."/>
            <person name="Cichocki N."/>
            <person name="Veneault-Fourrey C."/>
            <person name="LaButti K."/>
            <person name="Lindquist E.A."/>
            <person name="Lipzen A."/>
            <person name="Lundell T."/>
            <person name="Morin E."/>
            <person name="Murat C."/>
            <person name="Sun H."/>
            <person name="Tunlid A."/>
            <person name="Henrissat B."/>
            <person name="Grigoriev I.V."/>
            <person name="Hibbett D.S."/>
            <person name="Martin F."/>
            <person name="Nordberg H.P."/>
            <person name="Cantor M.N."/>
            <person name="Hua S.X."/>
        </authorList>
    </citation>
    <scope>NUCLEOTIDE SEQUENCE [LARGE SCALE GENOMIC DNA]</scope>
    <source>
        <strain evidence="1 2">Foug A</strain>
    </source>
</reference>
<sequence>MLPSGFRSADGSEFAQFRCGSLLPELYHISRDFEEKSSYMSTEDREATLLLEITRARWEVCRAQKLLTECLNQENKSLCELHQFKAKKFADLVDDANLSIGRIRAAFNSHGRSPRSPDVNISMSSGSQDEDGTTFEYVAGRLVAVKLD</sequence>
<name>A0A0C3A3X8_9AGAM</name>
<reference evidence="2" key="2">
    <citation type="submission" date="2015-01" db="EMBL/GenBank/DDBJ databases">
        <title>Evolutionary Origins and Diversification of the Mycorrhizal Mutualists.</title>
        <authorList>
            <consortium name="DOE Joint Genome Institute"/>
            <consortium name="Mycorrhizal Genomics Consortium"/>
            <person name="Kohler A."/>
            <person name="Kuo A."/>
            <person name="Nagy L.G."/>
            <person name="Floudas D."/>
            <person name="Copeland A."/>
            <person name="Barry K.W."/>
            <person name="Cichocki N."/>
            <person name="Veneault-Fourrey C."/>
            <person name="LaButti K."/>
            <person name="Lindquist E.A."/>
            <person name="Lipzen A."/>
            <person name="Lundell T."/>
            <person name="Morin E."/>
            <person name="Murat C."/>
            <person name="Riley R."/>
            <person name="Ohm R."/>
            <person name="Sun H."/>
            <person name="Tunlid A."/>
            <person name="Henrissat B."/>
            <person name="Grigoriev I.V."/>
            <person name="Hibbett D.S."/>
            <person name="Martin F."/>
        </authorList>
    </citation>
    <scope>NUCLEOTIDE SEQUENCE [LARGE SCALE GENOMIC DNA]</scope>
    <source>
        <strain evidence="2">Foug A</strain>
    </source>
</reference>
<keyword evidence="2" id="KW-1185">Reference proteome</keyword>
<dbReference type="HOGENOM" id="CLU_147561_0_0_1"/>
<dbReference type="OrthoDB" id="2655848at2759"/>
<proteinExistence type="predicted"/>
<evidence type="ECO:0000313" key="2">
    <source>
        <dbReference type="Proteomes" id="UP000053989"/>
    </source>
</evidence>
<gene>
    <name evidence="1" type="ORF">SCLCIDRAFT_27346</name>
</gene>
<accession>A0A0C3A3X8</accession>
<organism evidence="1 2">
    <name type="scientific">Scleroderma citrinum Foug A</name>
    <dbReference type="NCBI Taxonomy" id="1036808"/>
    <lineage>
        <taxon>Eukaryota</taxon>
        <taxon>Fungi</taxon>
        <taxon>Dikarya</taxon>
        <taxon>Basidiomycota</taxon>
        <taxon>Agaricomycotina</taxon>
        <taxon>Agaricomycetes</taxon>
        <taxon>Agaricomycetidae</taxon>
        <taxon>Boletales</taxon>
        <taxon>Sclerodermatineae</taxon>
        <taxon>Sclerodermataceae</taxon>
        <taxon>Scleroderma</taxon>
    </lineage>
</organism>